<dbReference type="EMBL" id="JAVDQS010000002">
    <property type="protein sequence ID" value="MDR6403941.1"/>
    <property type="molecule type" value="Genomic_DNA"/>
</dbReference>
<accession>A0ABU1LB42</accession>
<name>A0ABU1LB42_9FLAO</name>
<sequence length="238" mass="25593">MKTKTFLTILGLVVSQSFFNSCNEDSINAQTEDISSETNKTEINNYDGPVSTQNYFANPEPFNGAVSFIISTIGSQGASYDLTQNDLNLFYNKAQIPINERLSLDQVNQLIVQTTNSFQTPVSQIVQQLPISNVAKSLIISIDTQSIPNIEGNSSFQNLSATEKTFINNFNNLQFGIEQGIILPISSVSKDPFGPKSQLGAKIGFLIGCVISGITLNPGPAFAGSLIGAVVGGMLDKK</sequence>
<keyword evidence="2" id="KW-1185">Reference proteome</keyword>
<evidence type="ECO:0000313" key="1">
    <source>
        <dbReference type="EMBL" id="MDR6403941.1"/>
    </source>
</evidence>
<evidence type="ECO:0008006" key="3">
    <source>
        <dbReference type="Google" id="ProtNLM"/>
    </source>
</evidence>
<proteinExistence type="predicted"/>
<dbReference type="Proteomes" id="UP001184853">
    <property type="component" value="Unassembled WGS sequence"/>
</dbReference>
<reference evidence="1 2" key="1">
    <citation type="submission" date="2023-07" db="EMBL/GenBank/DDBJ databases">
        <title>Sorghum-associated microbial communities from plants grown in Nebraska, USA.</title>
        <authorList>
            <person name="Schachtman D."/>
        </authorList>
    </citation>
    <scope>NUCLEOTIDE SEQUENCE [LARGE SCALE GENOMIC DNA]</scope>
    <source>
        <strain evidence="1 2">DS1709</strain>
    </source>
</reference>
<protein>
    <recommendedName>
        <fullName evidence="3">Glycine zipper family protein</fullName>
    </recommendedName>
</protein>
<dbReference type="RefSeq" id="WP_115980422.1">
    <property type="nucleotide sequence ID" value="NZ_JAVDQS010000002.1"/>
</dbReference>
<comment type="caution">
    <text evidence="1">The sequence shown here is derived from an EMBL/GenBank/DDBJ whole genome shotgun (WGS) entry which is preliminary data.</text>
</comment>
<gene>
    <name evidence="1" type="ORF">J2781_000856</name>
</gene>
<organism evidence="1 2">
    <name type="scientific">Chryseobacterium geocarposphaerae</name>
    <dbReference type="NCBI Taxonomy" id="1416776"/>
    <lineage>
        <taxon>Bacteria</taxon>
        <taxon>Pseudomonadati</taxon>
        <taxon>Bacteroidota</taxon>
        <taxon>Flavobacteriia</taxon>
        <taxon>Flavobacteriales</taxon>
        <taxon>Weeksellaceae</taxon>
        <taxon>Chryseobacterium group</taxon>
        <taxon>Chryseobacterium</taxon>
    </lineage>
</organism>
<evidence type="ECO:0000313" key="2">
    <source>
        <dbReference type="Proteomes" id="UP001184853"/>
    </source>
</evidence>